<dbReference type="SUPFAM" id="SSF51735">
    <property type="entry name" value="NAD(P)-binding Rossmann-fold domains"/>
    <property type="match status" value="1"/>
</dbReference>
<keyword evidence="9" id="KW-0443">Lipid metabolism</keyword>
<proteinExistence type="inferred from homology"/>
<dbReference type="Pfam" id="PF08240">
    <property type="entry name" value="ADH_N"/>
    <property type="match status" value="1"/>
</dbReference>
<evidence type="ECO:0000256" key="13">
    <source>
        <dbReference type="ARBA" id="ARBA00041058"/>
    </source>
</evidence>
<evidence type="ECO:0000256" key="14">
    <source>
        <dbReference type="ARBA" id="ARBA00042123"/>
    </source>
</evidence>
<dbReference type="CDD" id="cd08290">
    <property type="entry name" value="ETR"/>
    <property type="match status" value="1"/>
</dbReference>
<dbReference type="GO" id="GO:0005739">
    <property type="term" value="C:mitochondrion"/>
    <property type="evidence" value="ECO:0007669"/>
    <property type="project" value="UniProtKB-SubCell"/>
</dbReference>
<dbReference type="GO" id="GO:0141148">
    <property type="term" value="F:enoyl-[acyl-carrier-protein] reductase (NADPH) activity"/>
    <property type="evidence" value="ECO:0007669"/>
    <property type="project" value="UniProtKB-EC"/>
</dbReference>
<dbReference type="InterPro" id="IPR013154">
    <property type="entry name" value="ADH-like_N"/>
</dbReference>
<keyword evidence="7" id="KW-0007">Acetylation</keyword>
<dbReference type="Pfam" id="PF00107">
    <property type="entry name" value="ADH_zinc_N"/>
    <property type="match status" value="1"/>
</dbReference>
<evidence type="ECO:0000256" key="3">
    <source>
        <dbReference type="ARBA" id="ARBA00022516"/>
    </source>
</evidence>
<accession>A0A8B9D8R2</accession>
<comment type="similarity">
    <text evidence="2">Belongs to the zinc-containing alcohol dehydrogenase family. Quinone oxidoreductase subfamily.</text>
</comment>
<reference evidence="17" key="1">
    <citation type="submission" date="2025-08" db="UniProtKB">
        <authorList>
            <consortium name="Ensembl"/>
        </authorList>
    </citation>
    <scope>IDENTIFICATION</scope>
</reference>
<evidence type="ECO:0000256" key="11">
    <source>
        <dbReference type="ARBA" id="ARBA00023160"/>
    </source>
</evidence>
<feature type="domain" description="Enoyl reductase (ER)" evidence="16">
    <location>
        <begin position="212"/>
        <end position="517"/>
    </location>
</feature>
<organism evidence="17 18">
    <name type="scientific">Anser cygnoides</name>
    <name type="common">Swan goose</name>
    <dbReference type="NCBI Taxonomy" id="8845"/>
    <lineage>
        <taxon>Eukaryota</taxon>
        <taxon>Metazoa</taxon>
        <taxon>Chordata</taxon>
        <taxon>Craniata</taxon>
        <taxon>Vertebrata</taxon>
        <taxon>Euteleostomi</taxon>
        <taxon>Archelosauria</taxon>
        <taxon>Archosauria</taxon>
        <taxon>Dinosauria</taxon>
        <taxon>Saurischia</taxon>
        <taxon>Theropoda</taxon>
        <taxon>Coelurosauria</taxon>
        <taxon>Aves</taxon>
        <taxon>Neognathae</taxon>
        <taxon>Galloanserae</taxon>
        <taxon>Anseriformes</taxon>
        <taxon>Anatidae</taxon>
        <taxon>Anserinae</taxon>
        <taxon>Anser</taxon>
    </lineage>
</organism>
<dbReference type="FunFam" id="3.40.50.720:FF:000112">
    <property type="entry name" value="Enoyl-[acyl-carrier-protein] reductase 1, mitochondrial"/>
    <property type="match status" value="1"/>
</dbReference>
<evidence type="ECO:0000256" key="9">
    <source>
        <dbReference type="ARBA" id="ARBA00023098"/>
    </source>
</evidence>
<dbReference type="InterPro" id="IPR051034">
    <property type="entry name" value="Mito_Enoyl-ACP_Reductase"/>
</dbReference>
<dbReference type="Ensembl" id="ENSACDT00005003500.1">
    <property type="protein sequence ID" value="ENSACDP00005002916.1"/>
    <property type="gene ID" value="ENSACDG00005002068.1"/>
</dbReference>
<dbReference type="SUPFAM" id="SSF50129">
    <property type="entry name" value="GroES-like"/>
    <property type="match status" value="1"/>
</dbReference>
<keyword evidence="3" id="KW-0444">Lipid biosynthesis</keyword>
<dbReference type="PANTHER" id="PTHR43981:SF9">
    <property type="entry name" value="ENOYL-[ACYL-CARRIER-PROTEIN] REDUCTASE, MITOCHONDRIAL"/>
    <property type="match status" value="1"/>
</dbReference>
<evidence type="ECO:0000256" key="2">
    <source>
        <dbReference type="ARBA" id="ARBA00010371"/>
    </source>
</evidence>
<dbReference type="SMART" id="SM00829">
    <property type="entry name" value="PKS_ER"/>
    <property type="match status" value="1"/>
</dbReference>
<evidence type="ECO:0000256" key="12">
    <source>
        <dbReference type="ARBA" id="ARBA00038963"/>
    </source>
</evidence>
<dbReference type="Gene3D" id="3.90.180.10">
    <property type="entry name" value="Medium-chain alcohol dehydrogenases, catalytic domain"/>
    <property type="match status" value="1"/>
</dbReference>
<keyword evidence="18" id="KW-1185">Reference proteome</keyword>
<keyword evidence="10" id="KW-0496">Mitochondrion</keyword>
<dbReference type="EC" id="1.3.1.104" evidence="12"/>
<name>A0A8B9D8R2_ANSCY</name>
<evidence type="ECO:0000256" key="7">
    <source>
        <dbReference type="ARBA" id="ARBA00022990"/>
    </source>
</evidence>
<keyword evidence="11" id="KW-0275">Fatty acid biosynthesis</keyword>
<feature type="region of interest" description="Disordered" evidence="15">
    <location>
        <begin position="142"/>
        <end position="200"/>
    </location>
</feature>
<feature type="compositionally biased region" description="Low complexity" evidence="15">
    <location>
        <begin position="169"/>
        <end position="190"/>
    </location>
</feature>
<dbReference type="FunFam" id="3.90.180.10:FF:000010">
    <property type="entry name" value="Enoyl-[acyl-carrier-protein] reductase, mitochondrial"/>
    <property type="match status" value="1"/>
</dbReference>
<evidence type="ECO:0000256" key="5">
    <source>
        <dbReference type="ARBA" id="ARBA00022857"/>
    </source>
</evidence>
<evidence type="ECO:0000313" key="18">
    <source>
        <dbReference type="Proteomes" id="UP000694521"/>
    </source>
</evidence>
<sequence>MHGIARLGTARKGKERHCMAWHGTARHGPAWHGTARHGTAWHGKARHGSARHGKAKKGMARHGTAWHGTARHGTAWHGKARHGSARLGAALRAGGGRCRPGAGRCCPRDAAGGRAVPCRAVPSRARTVPSRAEPCLYHTVPESCPAEPSRAERSLSSAGSVPSRAEPSRAGMQRAAARALRGARVPPVRASSASAGPPPRGLLYERHGEPAGVLQLKELEVPRLGHSDVHVKMLAAPVNPADINMIQGTYAILAPLPAVAGNEGVGRVLEVGPGVTALRPGDWVIPADAGLGTWRTQAVFPEASLLQVPSDIPLLCAATLSVNPCTAYRMLSDFESLAPGDSVIQNAANSGVGQAVIQIAKATGIRTINVVRDRPDLPKLVERLKALGADHVITEDVLRKPEMKEIFKSIPKPRLALNCVGGKSTTEMLRHLQPKGTMVTYGGMAKQPVTVPVSAFIFRDVRLRGFWMTQWKKDHAHDKESLTSMMDALCQLVRRGQLGAPACTTVPLEDFREALVASMQPFTSSKQHMQCWQD</sequence>
<dbReference type="GO" id="GO:0006633">
    <property type="term" value="P:fatty acid biosynthetic process"/>
    <property type="evidence" value="ECO:0007669"/>
    <property type="project" value="UniProtKB-KW"/>
</dbReference>
<dbReference type="Gene3D" id="3.40.50.720">
    <property type="entry name" value="NAD(P)-binding Rossmann-like Domain"/>
    <property type="match status" value="1"/>
</dbReference>
<dbReference type="InterPro" id="IPR013149">
    <property type="entry name" value="ADH-like_C"/>
</dbReference>
<evidence type="ECO:0000256" key="6">
    <source>
        <dbReference type="ARBA" id="ARBA00022946"/>
    </source>
</evidence>
<evidence type="ECO:0000256" key="10">
    <source>
        <dbReference type="ARBA" id="ARBA00023128"/>
    </source>
</evidence>
<evidence type="ECO:0000313" key="17">
    <source>
        <dbReference type="Ensembl" id="ENSACDP00005002916.1"/>
    </source>
</evidence>
<comment type="subcellular location">
    <subcellularLocation>
        <location evidence="1">Mitochondrion</location>
    </subcellularLocation>
</comment>
<keyword evidence="5" id="KW-0521">NADP</keyword>
<dbReference type="InterPro" id="IPR011032">
    <property type="entry name" value="GroES-like_sf"/>
</dbReference>
<evidence type="ECO:0000256" key="4">
    <source>
        <dbReference type="ARBA" id="ARBA00022832"/>
    </source>
</evidence>
<dbReference type="InterPro" id="IPR020843">
    <property type="entry name" value="ER"/>
</dbReference>
<evidence type="ECO:0000256" key="1">
    <source>
        <dbReference type="ARBA" id="ARBA00004173"/>
    </source>
</evidence>
<keyword evidence="8" id="KW-0560">Oxidoreductase</keyword>
<keyword evidence="6" id="KW-0809">Transit peptide</keyword>
<protein>
    <recommendedName>
        <fullName evidence="13">Enoyl-[acyl-carrier-protein] reductase, mitochondrial</fullName>
        <ecNumber evidence="12">1.3.1.104</ecNumber>
    </recommendedName>
    <alternativeName>
        <fullName evidence="14">2-enoyl thioester reductase</fullName>
    </alternativeName>
</protein>
<evidence type="ECO:0000259" key="16">
    <source>
        <dbReference type="SMART" id="SM00829"/>
    </source>
</evidence>
<keyword evidence="4" id="KW-0276">Fatty acid metabolism</keyword>
<evidence type="ECO:0000256" key="8">
    <source>
        <dbReference type="ARBA" id="ARBA00023002"/>
    </source>
</evidence>
<dbReference type="InterPro" id="IPR036291">
    <property type="entry name" value="NAD(P)-bd_dom_sf"/>
</dbReference>
<dbReference type="Proteomes" id="UP000694521">
    <property type="component" value="Unplaced"/>
</dbReference>
<reference evidence="17" key="2">
    <citation type="submission" date="2025-09" db="UniProtKB">
        <authorList>
            <consortium name="Ensembl"/>
        </authorList>
    </citation>
    <scope>IDENTIFICATION</scope>
</reference>
<evidence type="ECO:0000256" key="15">
    <source>
        <dbReference type="SAM" id="MobiDB-lite"/>
    </source>
</evidence>
<dbReference type="PANTHER" id="PTHR43981">
    <property type="entry name" value="ENOYL-[ACYL-CARRIER-PROTEIN] REDUCTASE, MITOCHONDRIAL"/>
    <property type="match status" value="1"/>
</dbReference>
<dbReference type="AlphaFoldDB" id="A0A8B9D8R2"/>